<reference evidence="2" key="1">
    <citation type="journal article" date="2019" name="Int. J. Syst. Evol. Microbiol.">
        <title>The Global Catalogue of Microorganisms (GCM) 10K type strain sequencing project: providing services to taxonomists for standard genome sequencing and annotation.</title>
        <authorList>
            <consortium name="The Broad Institute Genomics Platform"/>
            <consortium name="The Broad Institute Genome Sequencing Center for Infectious Disease"/>
            <person name="Wu L."/>
            <person name="Ma J."/>
        </authorList>
    </citation>
    <scope>NUCLEOTIDE SEQUENCE [LARGE SCALE GENOMIC DNA]</scope>
    <source>
        <strain evidence="2">CGMCC 4.1621</strain>
    </source>
</reference>
<name>A0ABW2EI92_9BACI</name>
<dbReference type="Pfam" id="PF11079">
    <property type="entry name" value="YqhG"/>
    <property type="match status" value="1"/>
</dbReference>
<sequence length="267" mass="31172">MNANKYYEFTKEFFTINGCTIEELIPNYMTVHLTKEMDESLMNRPFYWHYMKKMNREGEPMSLSFKDISLGDQEEGVFLHAGTPKLQQIYQVALEKGFMTRLYEAVESKDNNNLALHPWLFVNIKLTFRGKQSKDQILSIGLNLINGALIHDAMDKIIDYSFNPKISDYTFPMTPVIRLESGYNRIVQHTEAYISKLDTEWASHSIEQLNYEKQLLEGFYNSNDIEEEQYEKELDQLNVRYKPRITLSVANGGLIYLSVSTSQQLLQ</sequence>
<protein>
    <submittedName>
        <fullName evidence="1">YqhG family protein</fullName>
    </submittedName>
</protein>
<dbReference type="EMBL" id="JBHSZV010000004">
    <property type="protein sequence ID" value="MFC7060611.1"/>
    <property type="molecule type" value="Genomic_DNA"/>
</dbReference>
<dbReference type="InterPro" id="IPR024562">
    <property type="entry name" value="YqhG"/>
</dbReference>
<proteinExistence type="predicted"/>
<evidence type="ECO:0000313" key="2">
    <source>
        <dbReference type="Proteomes" id="UP001596410"/>
    </source>
</evidence>
<dbReference type="Proteomes" id="UP001596410">
    <property type="component" value="Unassembled WGS sequence"/>
</dbReference>
<accession>A0ABW2EI92</accession>
<keyword evidence="2" id="KW-1185">Reference proteome</keyword>
<gene>
    <name evidence="1" type="ORF">ACFQIC_01820</name>
</gene>
<evidence type="ECO:0000313" key="1">
    <source>
        <dbReference type="EMBL" id="MFC7060611.1"/>
    </source>
</evidence>
<organism evidence="1 2">
    <name type="scientific">Halobacillus seohaensis</name>
    <dbReference type="NCBI Taxonomy" id="447421"/>
    <lineage>
        <taxon>Bacteria</taxon>
        <taxon>Bacillati</taxon>
        <taxon>Bacillota</taxon>
        <taxon>Bacilli</taxon>
        <taxon>Bacillales</taxon>
        <taxon>Bacillaceae</taxon>
        <taxon>Halobacillus</taxon>
    </lineage>
</organism>
<dbReference type="RefSeq" id="WP_204706716.1">
    <property type="nucleotide sequence ID" value="NZ_JBHSZV010000004.1"/>
</dbReference>
<comment type="caution">
    <text evidence="1">The sequence shown here is derived from an EMBL/GenBank/DDBJ whole genome shotgun (WGS) entry which is preliminary data.</text>
</comment>